<name>A0A6H1WTY5_9BACT</name>
<evidence type="ECO:0000259" key="2">
    <source>
        <dbReference type="Pfam" id="PF22422"/>
    </source>
</evidence>
<evidence type="ECO:0000313" key="4">
    <source>
        <dbReference type="Proteomes" id="UP000501253"/>
    </source>
</evidence>
<dbReference type="Gene3D" id="1.50.10.10">
    <property type="match status" value="1"/>
</dbReference>
<keyword evidence="4" id="KW-1185">Reference proteome</keyword>
<dbReference type="SUPFAM" id="SSF48208">
    <property type="entry name" value="Six-hairpin glycosidases"/>
    <property type="match status" value="1"/>
</dbReference>
<feature type="domain" description="Mannosylglycerate hydrolase MGH1-like glycoside hydrolase" evidence="2">
    <location>
        <begin position="308"/>
        <end position="601"/>
    </location>
</feature>
<dbReference type="Pfam" id="PF14742">
    <property type="entry name" value="GDE_N_bis"/>
    <property type="match status" value="1"/>
</dbReference>
<dbReference type="InterPro" id="IPR054491">
    <property type="entry name" value="MGH1-like_GH"/>
</dbReference>
<dbReference type="Pfam" id="PF22422">
    <property type="entry name" value="MGH1-like_GH"/>
    <property type="match status" value="1"/>
</dbReference>
<accession>A0A6H1WTY5</accession>
<dbReference type="GO" id="GO:0005975">
    <property type="term" value="P:carbohydrate metabolic process"/>
    <property type="evidence" value="ECO:0007669"/>
    <property type="project" value="InterPro"/>
</dbReference>
<feature type="domain" description="Putative glycogen debranching enzyme N-terminal" evidence="1">
    <location>
        <begin position="25"/>
        <end position="215"/>
    </location>
</feature>
<dbReference type="KEGG" id="tmai:FVE67_07710"/>
<reference evidence="3 4" key="1">
    <citation type="submission" date="2019-08" db="EMBL/GenBank/DDBJ databases">
        <title>Complete genome sequence of Thermosulfurimonas marina SU872T, an anaerobic thermophilic chemolithoautotrophic bacterium isolated from a shallow marine hydrothermal vent.</title>
        <authorList>
            <person name="Allioux M."/>
            <person name="Jebbar M."/>
            <person name="Slobodkina G."/>
            <person name="Slobodkin A."/>
            <person name="Moalic Y."/>
            <person name="Frolova A."/>
            <person name="Shao Z."/>
            <person name="Alain K."/>
        </authorList>
    </citation>
    <scope>NUCLEOTIDE SEQUENCE [LARGE SCALE GENOMIC DNA]</scope>
    <source>
        <strain evidence="3 4">SU872</strain>
    </source>
</reference>
<dbReference type="InterPro" id="IPR012341">
    <property type="entry name" value="6hp_glycosidase-like_sf"/>
</dbReference>
<organism evidence="3 4">
    <name type="scientific">Thermosulfurimonas marina</name>
    <dbReference type="NCBI Taxonomy" id="2047767"/>
    <lineage>
        <taxon>Bacteria</taxon>
        <taxon>Pseudomonadati</taxon>
        <taxon>Thermodesulfobacteriota</taxon>
        <taxon>Thermodesulfobacteria</taxon>
        <taxon>Thermodesulfobacteriales</taxon>
        <taxon>Thermodesulfobacteriaceae</taxon>
        <taxon>Thermosulfurimonas</taxon>
    </lineage>
</organism>
<protein>
    <submittedName>
        <fullName evidence="3">Amylo-alpha-1,6-glucosidase</fullName>
    </submittedName>
</protein>
<dbReference type="InterPro" id="IPR032856">
    <property type="entry name" value="GDE_N_bis"/>
</dbReference>
<evidence type="ECO:0000259" key="1">
    <source>
        <dbReference type="Pfam" id="PF14742"/>
    </source>
</evidence>
<dbReference type="Proteomes" id="UP000501253">
    <property type="component" value="Chromosome"/>
</dbReference>
<dbReference type="AlphaFoldDB" id="A0A6H1WTY5"/>
<dbReference type="InterPro" id="IPR008928">
    <property type="entry name" value="6-hairpin_glycosidase_sf"/>
</dbReference>
<dbReference type="RefSeq" id="WP_168720038.1">
    <property type="nucleotide sequence ID" value="NZ_CP042909.1"/>
</dbReference>
<sequence length="712" mass="80592">MAQGRLKFYILAASPGLSPRNLTFKHGDTFALFNAEGDIVPGGLGELGLYHQGTRFLSRLELFCCETKPFLLSSSPSPDGLLIQVNLANPDLLAGDLFVPRGALHIKRLKLLYEGVYYEELIFTNYALESLEVPVRILWAADFADIFEVRGVKRARRGHVLPPEITEEGVRIRYHGLDGVDRRVEIFFSETPEVLSPEEARFFLRLAPRHREHLVLSVRCVVGEEEPERHSFRKALFLRRSERKELLKASVRVESSNEHFNRWLERSEYDLFMMLTRTPYGLYPYAGIPWFSTVFGRDGLIVGLQTLWFNPEIARGVLEVLAATQATELDPVRDAEPGKILHEMRLSEMAATGEVPFGRYYGSVDATLLFMILAGAYYERTQDLDFMRRLWPHLELAFEWMKTYGDLDGDGLVEYQPSEEGLVNKGWKDSHDSVFHADGTFPKPPIALVEVQGYAYRACLEMARLSRALGKHDLVLPFLSRAEDLREKIRKAFLQGDFPALALDGAKRPCLVRTSNPGHLLFGEALSESEAVALSRALFSPDLFSGWGIRTLGRGEVLYNPVSYHNGSVWPHDNALIAQGFDRYGLKEAVERVFRGLFEASHYFPNHRLPELFCGFSRRAEEGPVQYPVACSPQAWAAGAVFMLVAAALGLRFTSRGLAFVKPRLPEFLSWLRFKGLRVGEHSVDLEFLRYGHDVVVNVLRKPKAVEILVVK</sequence>
<evidence type="ECO:0000313" key="3">
    <source>
        <dbReference type="EMBL" id="QJA06685.1"/>
    </source>
</evidence>
<proteinExistence type="predicted"/>
<gene>
    <name evidence="3" type="ORF">FVE67_07710</name>
</gene>
<dbReference type="EMBL" id="CP042909">
    <property type="protein sequence ID" value="QJA06685.1"/>
    <property type="molecule type" value="Genomic_DNA"/>
</dbReference>